<sequence length="248" mass="28515">MITIAPRHLNTLPLSFSGGKHIEPFLEPNFFHIPGQAAAIRFFDASSERDFFAMQDILKGRETKRWMEDAGVISKQDYREWAGIHTHKSFLFSVHDARLEKEERDVIRGFVYLYDEGQEKHRMQRMIQKELISPDQGRVSALEISFAARPFSGGLQLGSGLISSAVRQSCLELRSLLSIQKPSDLLIFAFVDPENLPSHRTMEAAAFVRQGEMKYDRDSYEESIVYTLDWNLLEKKLEERLPHPATTL</sequence>
<name>A0A317JQ45_9BACT</name>
<dbReference type="EMBL" id="PSRQ01000029">
    <property type="protein sequence ID" value="PWU23593.1"/>
    <property type="molecule type" value="Genomic_DNA"/>
</dbReference>
<protein>
    <recommendedName>
        <fullName evidence="3">N-acetyltransferase domain-containing protein</fullName>
    </recommendedName>
</protein>
<organism evidence="1 2">
    <name type="scientific">Candidatus Cerribacteria bacterium 'Amazon FNV 2010 28 9'</name>
    <dbReference type="NCBI Taxonomy" id="2081795"/>
    <lineage>
        <taxon>Bacteria</taxon>
        <taxon>Candidatus Cerribacteria</taxon>
    </lineage>
</organism>
<dbReference type="AlphaFoldDB" id="A0A317JQ45"/>
<evidence type="ECO:0000313" key="1">
    <source>
        <dbReference type="EMBL" id="PWU23593.1"/>
    </source>
</evidence>
<gene>
    <name evidence="1" type="ORF">C5B42_02410</name>
</gene>
<dbReference type="Gene3D" id="3.40.630.30">
    <property type="match status" value="1"/>
</dbReference>
<comment type="caution">
    <text evidence="1">The sequence shown here is derived from an EMBL/GenBank/DDBJ whole genome shotgun (WGS) entry which is preliminary data.</text>
</comment>
<evidence type="ECO:0008006" key="3">
    <source>
        <dbReference type="Google" id="ProtNLM"/>
    </source>
</evidence>
<accession>A0A317JQ45</accession>
<proteinExistence type="predicted"/>
<reference evidence="1 2" key="1">
    <citation type="submission" date="2018-02" db="EMBL/GenBank/DDBJ databases">
        <title>Genomic Reconstructions from Amazon Rainforest and Pasture Soil Reveal Novel Insights into the Physiology of Candidate Phyla in Tropical Sites.</title>
        <authorList>
            <person name="Kroeger M.E."/>
            <person name="Delmont T."/>
            <person name="Eren A.M."/>
            <person name="Guo J."/>
            <person name="Meyer K.M."/>
            <person name="Khan K."/>
            <person name="Rodrigues J.L.M."/>
            <person name="Bohannan B.J.M."/>
            <person name="Tringe S."/>
            <person name="Borges C.D."/>
            <person name="Tiedje J."/>
            <person name="Tsai S.M."/>
            <person name="Nusslein K."/>
        </authorList>
    </citation>
    <scope>NUCLEOTIDE SEQUENCE [LARGE SCALE GENOMIC DNA]</scope>
    <source>
        <strain evidence="1">Amazon FNV 2010 28 9</strain>
    </source>
</reference>
<dbReference type="Proteomes" id="UP000246104">
    <property type="component" value="Unassembled WGS sequence"/>
</dbReference>
<evidence type="ECO:0000313" key="2">
    <source>
        <dbReference type="Proteomes" id="UP000246104"/>
    </source>
</evidence>